<dbReference type="CDD" id="cd00130">
    <property type="entry name" value="PAS"/>
    <property type="match status" value="1"/>
</dbReference>
<feature type="region of interest" description="Disordered" evidence="1">
    <location>
        <begin position="82"/>
        <end position="121"/>
    </location>
</feature>
<proteinExistence type="predicted"/>
<accession>A0ABS1D241</accession>
<dbReference type="SMART" id="SM00091">
    <property type="entry name" value="PAS"/>
    <property type="match status" value="1"/>
</dbReference>
<reference evidence="3 4" key="1">
    <citation type="journal article" date="2020" name="Microorganisms">
        <title>Osmotic Adaptation and Compatible Solute Biosynthesis of Phototrophic Bacteria as Revealed from Genome Analyses.</title>
        <authorList>
            <person name="Imhoff J.F."/>
            <person name="Rahn T."/>
            <person name="Kunzel S."/>
            <person name="Keller A."/>
            <person name="Neulinger S.C."/>
        </authorList>
    </citation>
    <scope>NUCLEOTIDE SEQUENCE [LARGE SCALE GENOMIC DNA]</scope>
    <source>
        <strain evidence="3 4">DSM 15382</strain>
    </source>
</reference>
<evidence type="ECO:0000259" key="2">
    <source>
        <dbReference type="PROSITE" id="PS50112"/>
    </source>
</evidence>
<keyword evidence="4" id="KW-1185">Reference proteome</keyword>
<dbReference type="PROSITE" id="PS50112">
    <property type="entry name" value="PAS"/>
    <property type="match status" value="1"/>
</dbReference>
<evidence type="ECO:0000256" key="1">
    <source>
        <dbReference type="SAM" id="MobiDB-lite"/>
    </source>
</evidence>
<gene>
    <name evidence="3" type="ORF">CKO45_17305</name>
</gene>
<dbReference type="Pfam" id="PF13188">
    <property type="entry name" value="PAS_8"/>
    <property type="match status" value="1"/>
</dbReference>
<dbReference type="InterPro" id="IPR000014">
    <property type="entry name" value="PAS"/>
</dbReference>
<feature type="domain" description="PAS" evidence="2">
    <location>
        <begin position="24"/>
        <end position="75"/>
    </location>
</feature>
<evidence type="ECO:0000313" key="3">
    <source>
        <dbReference type="EMBL" id="MBK1659989.1"/>
    </source>
</evidence>
<dbReference type="RefSeq" id="WP_133222025.1">
    <property type="nucleotide sequence ID" value="NZ_NRSG01000138.1"/>
</dbReference>
<dbReference type="Gene3D" id="3.30.450.20">
    <property type="entry name" value="PAS domain"/>
    <property type="match status" value="1"/>
</dbReference>
<name>A0ABS1D241_9PROT</name>
<dbReference type="EMBL" id="NRSG01000138">
    <property type="protein sequence ID" value="MBK1659989.1"/>
    <property type="molecule type" value="Genomic_DNA"/>
</dbReference>
<protein>
    <recommendedName>
        <fullName evidence="2">PAS domain-containing protein</fullName>
    </recommendedName>
</protein>
<feature type="compositionally biased region" description="Polar residues" evidence="1">
    <location>
        <begin position="105"/>
        <end position="121"/>
    </location>
</feature>
<dbReference type="InterPro" id="IPR035965">
    <property type="entry name" value="PAS-like_dom_sf"/>
</dbReference>
<dbReference type="NCBIfam" id="TIGR00229">
    <property type="entry name" value="sensory_box"/>
    <property type="match status" value="1"/>
</dbReference>
<sequence>MTHPAGGDGGTDAHPAPPDDPTAELALLRTVLEAIGETIIVTDAGHDPPGPRIEYVNPAFTRMTGYAAAEVIGRTPRMLQGRAPTVRCSTRSGRRSWRAGPSGEKPSTTARTGRSTWWSGS</sequence>
<feature type="compositionally biased region" description="Gly residues" evidence="1">
    <location>
        <begin position="1"/>
        <end position="10"/>
    </location>
</feature>
<dbReference type="Proteomes" id="UP000697995">
    <property type="component" value="Unassembled WGS sequence"/>
</dbReference>
<organism evidence="3 4">
    <name type="scientific">Paracraurococcus ruber</name>
    <dbReference type="NCBI Taxonomy" id="77675"/>
    <lineage>
        <taxon>Bacteria</taxon>
        <taxon>Pseudomonadati</taxon>
        <taxon>Pseudomonadota</taxon>
        <taxon>Alphaproteobacteria</taxon>
        <taxon>Acetobacterales</taxon>
        <taxon>Roseomonadaceae</taxon>
        <taxon>Paracraurococcus</taxon>
    </lineage>
</organism>
<comment type="caution">
    <text evidence="3">The sequence shown here is derived from an EMBL/GenBank/DDBJ whole genome shotgun (WGS) entry which is preliminary data.</text>
</comment>
<feature type="region of interest" description="Disordered" evidence="1">
    <location>
        <begin position="1"/>
        <end position="22"/>
    </location>
</feature>
<dbReference type="SUPFAM" id="SSF55785">
    <property type="entry name" value="PYP-like sensor domain (PAS domain)"/>
    <property type="match status" value="1"/>
</dbReference>
<evidence type="ECO:0000313" key="4">
    <source>
        <dbReference type="Proteomes" id="UP000697995"/>
    </source>
</evidence>